<accession>A0ABV9R196</accession>
<dbReference type="InterPro" id="IPR036653">
    <property type="entry name" value="CinA-like_C"/>
</dbReference>
<evidence type="ECO:0000313" key="2">
    <source>
        <dbReference type="EMBL" id="MFC4827891.1"/>
    </source>
</evidence>
<evidence type="ECO:0000259" key="1">
    <source>
        <dbReference type="Pfam" id="PF02464"/>
    </source>
</evidence>
<reference evidence="3" key="1">
    <citation type="journal article" date="2019" name="Int. J. Syst. Evol. Microbiol.">
        <title>The Global Catalogue of Microorganisms (GCM) 10K type strain sequencing project: providing services to taxonomists for standard genome sequencing and annotation.</title>
        <authorList>
            <consortium name="The Broad Institute Genomics Platform"/>
            <consortium name="The Broad Institute Genome Sequencing Center for Infectious Disease"/>
            <person name="Wu L."/>
            <person name="Ma J."/>
        </authorList>
    </citation>
    <scope>NUCLEOTIDE SEQUENCE [LARGE SCALE GENOMIC DNA]</scope>
    <source>
        <strain evidence="3">CGMCC 1.12192</strain>
    </source>
</reference>
<dbReference type="InterPro" id="IPR008136">
    <property type="entry name" value="CinA_C"/>
</dbReference>
<keyword evidence="3" id="KW-1185">Reference proteome</keyword>
<gene>
    <name evidence="2" type="ORF">ACFPER_03755</name>
</gene>
<proteinExistence type="predicted"/>
<name>A0ABV9R196_9MICO</name>
<comment type="caution">
    <text evidence="2">The sequence shown here is derived from an EMBL/GenBank/DDBJ whole genome shotgun (WGS) entry which is preliminary data.</text>
</comment>
<feature type="domain" description="CinA C-terminal" evidence="1">
    <location>
        <begin position="9"/>
        <end position="154"/>
    </location>
</feature>
<protein>
    <submittedName>
        <fullName evidence="2">CinA family protein</fullName>
    </submittedName>
</protein>
<dbReference type="SUPFAM" id="SSF142433">
    <property type="entry name" value="CinA-like"/>
    <property type="match status" value="1"/>
</dbReference>
<dbReference type="Gene3D" id="3.90.950.20">
    <property type="entry name" value="CinA-like"/>
    <property type="match status" value="1"/>
</dbReference>
<evidence type="ECO:0000313" key="3">
    <source>
        <dbReference type="Proteomes" id="UP001595960"/>
    </source>
</evidence>
<sequence>MAADDDLHSLADEIGRMARARGLAVATAESLTSGAIASGLGRGEGASEWFAGGVVAYAERVKRDVLGVTATSVLTAQCARELATGVARLLDADVAVAVTGVGGPDAEEGLPPGTVYAALRVGDEVTDATWRFEGDPSSVVEQTVRAAIGLVRAALG</sequence>
<dbReference type="EMBL" id="JBHSJC010000001">
    <property type="protein sequence ID" value="MFC4827891.1"/>
    <property type="molecule type" value="Genomic_DNA"/>
</dbReference>
<dbReference type="Pfam" id="PF02464">
    <property type="entry name" value="CinA"/>
    <property type="match status" value="1"/>
</dbReference>
<dbReference type="NCBIfam" id="TIGR00199">
    <property type="entry name" value="PncC_domain"/>
    <property type="match status" value="1"/>
</dbReference>
<organism evidence="2 3">
    <name type="scientific">Agromyces aurantiacus</name>
    <dbReference type="NCBI Taxonomy" id="165814"/>
    <lineage>
        <taxon>Bacteria</taxon>
        <taxon>Bacillati</taxon>
        <taxon>Actinomycetota</taxon>
        <taxon>Actinomycetes</taxon>
        <taxon>Micrococcales</taxon>
        <taxon>Microbacteriaceae</taxon>
        <taxon>Agromyces</taxon>
    </lineage>
</organism>
<dbReference type="RefSeq" id="WP_204390670.1">
    <property type="nucleotide sequence ID" value="NZ_JAFBBW010000001.1"/>
</dbReference>
<dbReference type="Proteomes" id="UP001595960">
    <property type="component" value="Unassembled WGS sequence"/>
</dbReference>